<comment type="caution">
    <text evidence="1">The sequence shown here is derived from an EMBL/GenBank/DDBJ whole genome shotgun (WGS) entry which is preliminary data.</text>
</comment>
<protein>
    <recommendedName>
        <fullName evidence="3">DNA-3-methyladenine glycosylase I</fullName>
    </recommendedName>
</protein>
<dbReference type="SUPFAM" id="SSF48150">
    <property type="entry name" value="DNA-glycosylase"/>
    <property type="match status" value="1"/>
</dbReference>
<dbReference type="EMBL" id="JAPFFF010000005">
    <property type="protein sequence ID" value="KAK8888764.1"/>
    <property type="molecule type" value="Genomic_DNA"/>
</dbReference>
<organism evidence="1 2">
    <name type="scientific">Tritrichomonas musculus</name>
    <dbReference type="NCBI Taxonomy" id="1915356"/>
    <lineage>
        <taxon>Eukaryota</taxon>
        <taxon>Metamonada</taxon>
        <taxon>Parabasalia</taxon>
        <taxon>Tritrichomonadida</taxon>
        <taxon>Tritrichomonadidae</taxon>
        <taxon>Tritrichomonas</taxon>
    </lineage>
</organism>
<proteinExistence type="predicted"/>
<gene>
    <name evidence="1" type="ORF">M9Y10_033503</name>
</gene>
<dbReference type="Gene3D" id="1.10.340.30">
    <property type="entry name" value="Hypothetical protein, domain 2"/>
    <property type="match status" value="1"/>
</dbReference>
<dbReference type="InterPro" id="IPR005019">
    <property type="entry name" value="Adenine_glyco"/>
</dbReference>
<dbReference type="PANTHER" id="PTHR30037">
    <property type="entry name" value="DNA-3-METHYLADENINE GLYCOSYLASE 1"/>
    <property type="match status" value="1"/>
</dbReference>
<evidence type="ECO:0000313" key="2">
    <source>
        <dbReference type="Proteomes" id="UP001470230"/>
    </source>
</evidence>
<dbReference type="Proteomes" id="UP001470230">
    <property type="component" value="Unassembled WGS sequence"/>
</dbReference>
<dbReference type="PANTHER" id="PTHR30037:SF4">
    <property type="entry name" value="DNA-3-METHYLADENINE GLYCOSYLASE I"/>
    <property type="match status" value="1"/>
</dbReference>
<evidence type="ECO:0008006" key="3">
    <source>
        <dbReference type="Google" id="ProtNLM"/>
    </source>
</evidence>
<reference evidence="1 2" key="1">
    <citation type="submission" date="2024-04" db="EMBL/GenBank/DDBJ databases">
        <title>Tritrichomonas musculus Genome.</title>
        <authorList>
            <person name="Alves-Ferreira E."/>
            <person name="Grigg M."/>
            <person name="Lorenzi H."/>
            <person name="Galac M."/>
        </authorList>
    </citation>
    <scope>NUCLEOTIDE SEQUENCE [LARGE SCALE GENOMIC DNA]</scope>
    <source>
        <strain evidence="1 2">EAF2021</strain>
    </source>
</reference>
<dbReference type="InterPro" id="IPR052891">
    <property type="entry name" value="DNA-3mA_glycosylase"/>
</dbReference>
<evidence type="ECO:0000313" key="1">
    <source>
        <dbReference type="EMBL" id="KAK8888764.1"/>
    </source>
</evidence>
<dbReference type="Pfam" id="PF03352">
    <property type="entry name" value="Adenine_glyco"/>
    <property type="match status" value="1"/>
</dbReference>
<dbReference type="InterPro" id="IPR011257">
    <property type="entry name" value="DNA_glycosylase"/>
</dbReference>
<name>A0ABR2KCB3_9EUKA</name>
<accession>A0ABR2KCB3</accession>
<sequence length="212" mass="24710">MSSCEVWTLSVKDPDGILKKYHDDEWGVPLHDDQKQFEFLSMEVLQCGLSWFTILKKRDTLQACFDNFDFDKVANYSEADVARIMNTPGIIRNEKKIRAIIENARCFQQIRNQFGSFSEYLWKFSDGKTILYEKHGEGYIPASNGLSKNVSDDLKKRGFKFLGEVTIYSHLQSCGIINDHGSKCDCYQRIIQQYPVIEKERDQEKNVKFYKS</sequence>
<keyword evidence="2" id="KW-1185">Reference proteome</keyword>